<proteinExistence type="predicted"/>
<comment type="caution">
    <text evidence="1">The sequence shown here is derived from an EMBL/GenBank/DDBJ whole genome shotgun (WGS) entry which is preliminary data.</text>
</comment>
<protein>
    <submittedName>
        <fullName evidence="1">Uncharacterized protein</fullName>
    </submittedName>
</protein>
<name>X1D7C7_9ZZZZ</name>
<reference evidence="1" key="1">
    <citation type="journal article" date="2014" name="Front. Microbiol.">
        <title>High frequency of phylogenetically diverse reductive dehalogenase-homologous genes in deep subseafloor sedimentary metagenomes.</title>
        <authorList>
            <person name="Kawai M."/>
            <person name="Futagami T."/>
            <person name="Toyoda A."/>
            <person name="Takaki Y."/>
            <person name="Nishi S."/>
            <person name="Hori S."/>
            <person name="Arai W."/>
            <person name="Tsubouchi T."/>
            <person name="Morono Y."/>
            <person name="Uchiyama I."/>
            <person name="Ito T."/>
            <person name="Fujiyama A."/>
            <person name="Inagaki F."/>
            <person name="Takami H."/>
        </authorList>
    </citation>
    <scope>NUCLEOTIDE SEQUENCE</scope>
    <source>
        <strain evidence="1">Expedition CK06-06</strain>
    </source>
</reference>
<gene>
    <name evidence="1" type="ORF">S01H4_54971</name>
</gene>
<accession>X1D7C7</accession>
<dbReference type="AlphaFoldDB" id="X1D7C7"/>
<dbReference type="EMBL" id="BART01031681">
    <property type="protein sequence ID" value="GAH16646.1"/>
    <property type="molecule type" value="Genomic_DNA"/>
</dbReference>
<sequence>MGGCKVSKMKINMEVNYPPIYCPFTIHSIRIENRFVMDFINFDISNSSSIRILRIKKEYYINLIKNEITINERIKDIIKQIRSFINKAGCYILIGEDETGDKDGSWYNGEAKNKSYWRNLNTLHK</sequence>
<organism evidence="1">
    <name type="scientific">marine sediment metagenome</name>
    <dbReference type="NCBI Taxonomy" id="412755"/>
    <lineage>
        <taxon>unclassified sequences</taxon>
        <taxon>metagenomes</taxon>
        <taxon>ecological metagenomes</taxon>
    </lineage>
</organism>
<evidence type="ECO:0000313" key="1">
    <source>
        <dbReference type="EMBL" id="GAH16646.1"/>
    </source>
</evidence>